<dbReference type="Pfam" id="PF06180">
    <property type="entry name" value="CbiK"/>
    <property type="match status" value="1"/>
</dbReference>
<dbReference type="EMBL" id="CP042243">
    <property type="protein sequence ID" value="QEK13657.1"/>
    <property type="molecule type" value="Genomic_DNA"/>
</dbReference>
<evidence type="ECO:0000256" key="1">
    <source>
        <dbReference type="PIRSR" id="PIRSR033579-1"/>
    </source>
</evidence>
<dbReference type="CDD" id="cd03413">
    <property type="entry name" value="CbiK_C"/>
    <property type="match status" value="1"/>
</dbReference>
<dbReference type="CDD" id="cd03412">
    <property type="entry name" value="CbiK_N"/>
    <property type="match status" value="1"/>
</dbReference>
<feature type="binding site" evidence="2">
    <location>
        <position position="159"/>
    </location>
    <ligand>
        <name>Co(2+)</name>
        <dbReference type="ChEBI" id="CHEBI:48828"/>
    </ligand>
</feature>
<dbReference type="AlphaFoldDB" id="A0A5C0SIY4"/>
<organism evidence="3 4">
    <name type="scientific">Crassaminicella thermophila</name>
    <dbReference type="NCBI Taxonomy" id="2599308"/>
    <lineage>
        <taxon>Bacteria</taxon>
        <taxon>Bacillati</taxon>
        <taxon>Bacillota</taxon>
        <taxon>Clostridia</taxon>
        <taxon>Eubacteriales</taxon>
        <taxon>Clostridiaceae</taxon>
        <taxon>Crassaminicella</taxon>
    </lineage>
</organism>
<dbReference type="PIRSF" id="PIRSF033579">
    <property type="entry name" value="Anaer_Co_chel"/>
    <property type="match status" value="1"/>
</dbReference>
<dbReference type="PANTHER" id="PTHR33542">
    <property type="entry name" value="SIROHYDROCHLORIN FERROCHELATASE, CHLOROPLASTIC"/>
    <property type="match status" value="1"/>
</dbReference>
<reference evidence="3 4" key="1">
    <citation type="submission" date="2019-07" db="EMBL/GenBank/DDBJ databases">
        <title>Complete genome of Crassaminicella thermophila SY095.</title>
        <authorList>
            <person name="Li X."/>
        </authorList>
    </citation>
    <scope>NUCLEOTIDE SEQUENCE [LARGE SCALE GENOMIC DNA]</scope>
    <source>
        <strain evidence="3 4">SY095</strain>
    </source>
</reference>
<dbReference type="Gene3D" id="3.40.50.1400">
    <property type="match status" value="2"/>
</dbReference>
<dbReference type="Proteomes" id="UP000324646">
    <property type="component" value="Chromosome"/>
</dbReference>
<keyword evidence="2" id="KW-0170">Cobalt</keyword>
<keyword evidence="2" id="KW-0479">Metal-binding</keyword>
<evidence type="ECO:0000313" key="4">
    <source>
        <dbReference type="Proteomes" id="UP000324646"/>
    </source>
</evidence>
<name>A0A5C0SIY4_CRATE</name>
<gene>
    <name evidence="3" type="ORF">FQB35_11055</name>
</gene>
<dbReference type="GO" id="GO:0019251">
    <property type="term" value="P:anaerobic cobalamin biosynthetic process"/>
    <property type="evidence" value="ECO:0007669"/>
    <property type="project" value="InterPro"/>
</dbReference>
<feature type="binding site" evidence="2">
    <location>
        <position position="221"/>
    </location>
    <ligand>
        <name>Co(2+)</name>
        <dbReference type="ChEBI" id="CHEBI:48828"/>
    </ligand>
</feature>
<feature type="active site" description="Proton acceptor" evidence="1">
    <location>
        <position position="159"/>
    </location>
</feature>
<proteinExistence type="predicted"/>
<feature type="binding site" evidence="2">
    <location>
        <position position="189"/>
    </location>
    <ligand>
        <name>Co(2+)</name>
        <dbReference type="ChEBI" id="CHEBI:48828"/>
    </ligand>
</feature>
<dbReference type="GO" id="GO:0046872">
    <property type="term" value="F:metal ion binding"/>
    <property type="evidence" value="ECO:0007669"/>
    <property type="project" value="UniProtKB-KW"/>
</dbReference>
<dbReference type="InterPro" id="IPR010388">
    <property type="entry name" value="Anaerobic_Co-chelatase"/>
</dbReference>
<dbReference type="KEGG" id="crs:FQB35_11055"/>
<accession>A0A5C0SIY4</accession>
<sequence>MPVASEEKGNWQEGKKGMLVVSFGTSYADTRKVTIDAVEEKIAKAFPDYEVRRAFTSKIIIKKLKERDNIFVDTPEEALSKMKEEGFEEVIVQPLHVIAGAEYDEVLNVVEKYKEKAFKKIVVGKPILYSPHDYKMAVEALKEQLPKLGKDQAVVLMGHGTHHPANASYPCLQSAIDDEGLNVFVGTVEGYPEINDVIKKLKAKNIKEVTLMPYMVVAGDHAQNDMAGDEDDSWKSILKKEGFTVNTYLHGLGENTKYQEIYLAHAKAAIEGEE</sequence>
<dbReference type="InterPro" id="IPR050963">
    <property type="entry name" value="Sirohydro_Cobaltochel/CbiX"/>
</dbReference>
<dbReference type="SUPFAM" id="SSF53800">
    <property type="entry name" value="Chelatase"/>
    <property type="match status" value="1"/>
</dbReference>
<dbReference type="PANTHER" id="PTHR33542:SF3">
    <property type="entry name" value="SIROHYDROCHLORIN FERROCHELATASE, CHLOROPLASTIC"/>
    <property type="match status" value="1"/>
</dbReference>
<evidence type="ECO:0000256" key="2">
    <source>
        <dbReference type="PIRSR" id="PIRSR033579-3"/>
    </source>
</evidence>
<evidence type="ECO:0000313" key="3">
    <source>
        <dbReference type="EMBL" id="QEK13657.1"/>
    </source>
</evidence>
<protein>
    <submittedName>
        <fullName evidence="3">Sirohydrochlorin cobaltochelatase</fullName>
    </submittedName>
</protein>
<keyword evidence="4" id="KW-1185">Reference proteome</keyword>
<dbReference type="GO" id="GO:0016852">
    <property type="term" value="F:sirohydrochlorin cobaltochelatase activity"/>
    <property type="evidence" value="ECO:0007669"/>
    <property type="project" value="InterPro"/>
</dbReference>
<dbReference type="OrthoDB" id="9770331at2"/>